<dbReference type="EMBL" id="HE796683">
    <property type="protein sequence ID" value="CCH01954.1"/>
    <property type="molecule type" value="Genomic_DNA"/>
</dbReference>
<name>I0KCV1_9BACT</name>
<gene>
    <name evidence="1" type="ORF">FAES_3951</name>
</gene>
<reference evidence="1 2" key="1">
    <citation type="journal article" date="2012" name="J. Bacteriol.">
        <title>Genome Sequence of Fibrella aestuarina BUZ 2T, a Filamentous Marine Bacterium.</title>
        <authorList>
            <person name="Filippini M."/>
            <person name="Qi W."/>
            <person name="Blom J."/>
            <person name="Goesmann A."/>
            <person name="Smits T.H."/>
            <person name="Bagheri H.C."/>
        </authorList>
    </citation>
    <scope>NUCLEOTIDE SEQUENCE [LARGE SCALE GENOMIC DNA]</scope>
    <source>
        <strain evidence="2">BUZ 2T</strain>
    </source>
</reference>
<dbReference type="STRING" id="1166018.FAES_3951"/>
<dbReference type="KEGG" id="fae:FAES_3951"/>
<dbReference type="AlphaFoldDB" id="I0KCV1"/>
<dbReference type="PATRIC" id="fig|1166018.3.peg.898"/>
<protein>
    <submittedName>
        <fullName evidence="1">Uncharacterized protein</fullName>
    </submittedName>
</protein>
<evidence type="ECO:0000313" key="2">
    <source>
        <dbReference type="Proteomes" id="UP000011058"/>
    </source>
</evidence>
<accession>I0KCV1</accession>
<sequence length="257" mass="29421">MIIYPDLYLSIYKRKAASTQYTITAMRYLVHQLLNDNTEAIARRTLLNCHLPGLHSIVLVDQPGQRIRLFYKTAACRMEVDLHKGLLDLAIHPHHCNLSIEMVAGEMKHYVFERTDGFGVGIRLGEFAYQSAITQGVGKFTATGEAYLRLVEKRHITLGYEPCRNGVQLAADQLHTLSVGGFDRAMWLVIEGAEDPNYQPYSYAFDDLSQYDFSDLYVRPRPAEAARLFAEIKEQLDLSNVYVQRDLELTDPNRLYR</sequence>
<dbReference type="HOGENOM" id="CLU_1080725_0_0_10"/>
<dbReference type="Proteomes" id="UP000011058">
    <property type="component" value="Chromosome"/>
</dbReference>
<organism evidence="1 2">
    <name type="scientific">Fibrella aestuarina BUZ 2</name>
    <dbReference type="NCBI Taxonomy" id="1166018"/>
    <lineage>
        <taxon>Bacteria</taxon>
        <taxon>Pseudomonadati</taxon>
        <taxon>Bacteroidota</taxon>
        <taxon>Cytophagia</taxon>
        <taxon>Cytophagales</taxon>
        <taxon>Spirosomataceae</taxon>
        <taxon>Fibrella</taxon>
    </lineage>
</organism>
<proteinExistence type="predicted"/>
<evidence type="ECO:0000313" key="1">
    <source>
        <dbReference type="EMBL" id="CCH01954.1"/>
    </source>
</evidence>
<keyword evidence="2" id="KW-1185">Reference proteome</keyword>